<evidence type="ECO:0000313" key="4">
    <source>
        <dbReference type="Proteomes" id="UP001331761"/>
    </source>
</evidence>
<name>A0AAN8II80_TRICO</name>
<dbReference type="InterPro" id="IPR003034">
    <property type="entry name" value="SAP_dom"/>
</dbReference>
<feature type="compositionally biased region" description="Polar residues" evidence="1">
    <location>
        <begin position="98"/>
        <end position="110"/>
    </location>
</feature>
<organism evidence="3 4">
    <name type="scientific">Trichostrongylus colubriformis</name>
    <name type="common">Black scour worm</name>
    <dbReference type="NCBI Taxonomy" id="6319"/>
    <lineage>
        <taxon>Eukaryota</taxon>
        <taxon>Metazoa</taxon>
        <taxon>Ecdysozoa</taxon>
        <taxon>Nematoda</taxon>
        <taxon>Chromadorea</taxon>
        <taxon>Rhabditida</taxon>
        <taxon>Rhabditina</taxon>
        <taxon>Rhabditomorpha</taxon>
        <taxon>Strongyloidea</taxon>
        <taxon>Trichostrongylidae</taxon>
        <taxon>Trichostrongylus</taxon>
    </lineage>
</organism>
<dbReference type="EMBL" id="WIXE01014141">
    <property type="protein sequence ID" value="KAK5974506.1"/>
    <property type="molecule type" value="Genomic_DNA"/>
</dbReference>
<dbReference type="SUPFAM" id="SSF68906">
    <property type="entry name" value="SAP domain"/>
    <property type="match status" value="1"/>
</dbReference>
<evidence type="ECO:0000313" key="3">
    <source>
        <dbReference type="EMBL" id="KAK5974506.1"/>
    </source>
</evidence>
<sequence>MSSRPRRSCARGDTSILSPSTIFLWSDARLKQELTRRGLSRTGIRQDLIDRLLDDINGVIKKEEPCTSALSEIAKDTTSESQAVEVKREPESDEASAENINTSVSDSTPQTEEKRRKLTVPRGRKKPSATCTETPAARPRRLKKRASAGEDVAASNKTVADSEDICSHPTTDASLFVDQKPTTEETM</sequence>
<accession>A0AAN8II80</accession>
<proteinExistence type="predicted"/>
<keyword evidence="4" id="KW-1185">Reference proteome</keyword>
<dbReference type="Pfam" id="PF02037">
    <property type="entry name" value="SAP"/>
    <property type="match status" value="1"/>
</dbReference>
<dbReference type="Gene3D" id="1.10.720.30">
    <property type="entry name" value="SAP domain"/>
    <property type="match status" value="1"/>
</dbReference>
<dbReference type="AlphaFoldDB" id="A0AAN8II80"/>
<feature type="domain" description="SAP" evidence="2">
    <location>
        <begin position="22"/>
        <end position="56"/>
    </location>
</feature>
<gene>
    <name evidence="3" type="ORF">GCK32_007669</name>
</gene>
<dbReference type="InterPro" id="IPR036361">
    <property type="entry name" value="SAP_dom_sf"/>
</dbReference>
<feature type="non-terminal residue" evidence="3">
    <location>
        <position position="187"/>
    </location>
</feature>
<evidence type="ECO:0000259" key="2">
    <source>
        <dbReference type="PROSITE" id="PS50800"/>
    </source>
</evidence>
<comment type="caution">
    <text evidence="3">The sequence shown here is derived from an EMBL/GenBank/DDBJ whole genome shotgun (WGS) entry which is preliminary data.</text>
</comment>
<protein>
    <recommendedName>
        <fullName evidence="2">SAP domain-containing protein</fullName>
    </recommendedName>
</protein>
<feature type="compositionally biased region" description="Basic residues" evidence="1">
    <location>
        <begin position="116"/>
        <end position="127"/>
    </location>
</feature>
<dbReference type="Proteomes" id="UP001331761">
    <property type="component" value="Unassembled WGS sequence"/>
</dbReference>
<reference evidence="3 4" key="1">
    <citation type="submission" date="2019-10" db="EMBL/GenBank/DDBJ databases">
        <title>Assembly and Annotation for the nematode Trichostrongylus colubriformis.</title>
        <authorList>
            <person name="Martin J."/>
        </authorList>
    </citation>
    <scope>NUCLEOTIDE SEQUENCE [LARGE SCALE GENOMIC DNA]</scope>
    <source>
        <strain evidence="3">G859</strain>
        <tissue evidence="3">Whole worm</tissue>
    </source>
</reference>
<dbReference type="SMART" id="SM00513">
    <property type="entry name" value="SAP"/>
    <property type="match status" value="1"/>
</dbReference>
<dbReference type="PROSITE" id="PS50800">
    <property type="entry name" value="SAP"/>
    <property type="match status" value="1"/>
</dbReference>
<evidence type="ECO:0000256" key="1">
    <source>
        <dbReference type="SAM" id="MobiDB-lite"/>
    </source>
</evidence>
<feature type="region of interest" description="Disordered" evidence="1">
    <location>
        <begin position="71"/>
        <end position="187"/>
    </location>
</feature>